<protein>
    <submittedName>
        <fullName evidence="2">Uncharacterized protein</fullName>
    </submittedName>
</protein>
<sequence>MHDMGVQDRMEGLWDDGKGKAHRCDAAEHRQPLDAVLGDGSLAGGDARRVEMLSDDGRERRKGAGLSTGVTTRM</sequence>
<feature type="region of interest" description="Disordered" evidence="1">
    <location>
        <begin position="1"/>
        <end position="20"/>
    </location>
</feature>
<dbReference type="EMBL" id="WIGM01000241">
    <property type="protein sequence ID" value="KAF6832254.1"/>
    <property type="molecule type" value="Genomic_DNA"/>
</dbReference>
<proteinExistence type="predicted"/>
<organism evidence="2 3">
    <name type="scientific">Colletotrichum musicola</name>
    <dbReference type="NCBI Taxonomy" id="2175873"/>
    <lineage>
        <taxon>Eukaryota</taxon>
        <taxon>Fungi</taxon>
        <taxon>Dikarya</taxon>
        <taxon>Ascomycota</taxon>
        <taxon>Pezizomycotina</taxon>
        <taxon>Sordariomycetes</taxon>
        <taxon>Hypocreomycetidae</taxon>
        <taxon>Glomerellales</taxon>
        <taxon>Glomerellaceae</taxon>
        <taxon>Colletotrichum</taxon>
        <taxon>Colletotrichum orchidearum species complex</taxon>
    </lineage>
</organism>
<keyword evidence="3" id="KW-1185">Reference proteome</keyword>
<name>A0A8H6KIL5_9PEZI</name>
<accession>A0A8H6KIL5</accession>
<dbReference type="AlphaFoldDB" id="A0A8H6KIL5"/>
<evidence type="ECO:0000256" key="1">
    <source>
        <dbReference type="SAM" id="MobiDB-lite"/>
    </source>
</evidence>
<reference evidence="2" key="1">
    <citation type="journal article" date="2020" name="Phytopathology">
        <title>Genome Sequence Resources of Colletotrichum truncatum, C. plurivorum, C. musicola, and C. sojae: Four Species Pathogenic to Soybean (Glycine max).</title>
        <authorList>
            <person name="Rogerio F."/>
            <person name="Boufleur T.R."/>
            <person name="Ciampi-Guillardi M."/>
            <person name="Sukno S.A."/>
            <person name="Thon M.R."/>
            <person name="Massola Junior N.S."/>
            <person name="Baroncelli R."/>
        </authorList>
    </citation>
    <scope>NUCLEOTIDE SEQUENCE</scope>
    <source>
        <strain evidence="2">LFN0074</strain>
    </source>
</reference>
<feature type="region of interest" description="Disordered" evidence="1">
    <location>
        <begin position="53"/>
        <end position="74"/>
    </location>
</feature>
<evidence type="ECO:0000313" key="2">
    <source>
        <dbReference type="EMBL" id="KAF6832254.1"/>
    </source>
</evidence>
<comment type="caution">
    <text evidence="2">The sequence shown here is derived from an EMBL/GenBank/DDBJ whole genome shotgun (WGS) entry which is preliminary data.</text>
</comment>
<evidence type="ECO:0000313" key="3">
    <source>
        <dbReference type="Proteomes" id="UP000639643"/>
    </source>
</evidence>
<dbReference type="Proteomes" id="UP000639643">
    <property type="component" value="Unassembled WGS sequence"/>
</dbReference>
<gene>
    <name evidence="2" type="ORF">CMUS01_06994</name>
</gene>